<evidence type="ECO:0000313" key="2">
    <source>
        <dbReference type="EMBL" id="RYQ84818.1"/>
    </source>
</evidence>
<dbReference type="EMBL" id="SDMP01000020">
    <property type="protein sequence ID" value="RYQ84809.1"/>
    <property type="molecule type" value="Genomic_DNA"/>
</dbReference>
<protein>
    <submittedName>
        <fullName evidence="1">Uncharacterized protein</fullName>
    </submittedName>
</protein>
<reference evidence="1 3" key="1">
    <citation type="submission" date="2019-01" db="EMBL/GenBank/DDBJ databases">
        <title>Sequencing of cultivated peanut Arachis hypogaea provides insights into genome evolution and oil improvement.</title>
        <authorList>
            <person name="Chen X."/>
        </authorList>
    </citation>
    <scope>NUCLEOTIDE SEQUENCE [LARGE SCALE GENOMIC DNA]</scope>
    <source>
        <strain evidence="3">cv. Fuhuasheng</strain>
        <strain evidence="1">GDAAS-fuhuasheng2018</strain>
        <tissue evidence="1">Leaves</tissue>
    </source>
</reference>
<evidence type="ECO:0000313" key="1">
    <source>
        <dbReference type="EMBL" id="RYQ84809.1"/>
    </source>
</evidence>
<proteinExistence type="predicted"/>
<keyword evidence="3" id="KW-1185">Reference proteome</keyword>
<evidence type="ECO:0000313" key="3">
    <source>
        <dbReference type="Proteomes" id="UP000289738"/>
    </source>
</evidence>
<name>A0A444X575_ARAHY</name>
<organism evidence="1 3">
    <name type="scientific">Arachis hypogaea</name>
    <name type="common">Peanut</name>
    <dbReference type="NCBI Taxonomy" id="3818"/>
    <lineage>
        <taxon>Eukaryota</taxon>
        <taxon>Viridiplantae</taxon>
        <taxon>Streptophyta</taxon>
        <taxon>Embryophyta</taxon>
        <taxon>Tracheophyta</taxon>
        <taxon>Spermatophyta</taxon>
        <taxon>Magnoliopsida</taxon>
        <taxon>eudicotyledons</taxon>
        <taxon>Gunneridae</taxon>
        <taxon>Pentapetalae</taxon>
        <taxon>rosids</taxon>
        <taxon>fabids</taxon>
        <taxon>Fabales</taxon>
        <taxon>Fabaceae</taxon>
        <taxon>Papilionoideae</taxon>
        <taxon>50 kb inversion clade</taxon>
        <taxon>dalbergioids sensu lato</taxon>
        <taxon>Dalbergieae</taxon>
        <taxon>Pterocarpus clade</taxon>
        <taxon>Arachis</taxon>
    </lineage>
</organism>
<sequence length="59" mass="6503">MVVFLLIGTIGPPIKKRAGLRIKQAGRGSYRVLAKREYRTDGSHFYDSSVVEGFCAGTQ</sequence>
<dbReference type="AlphaFoldDB" id="A0A444X575"/>
<comment type="caution">
    <text evidence="1">The sequence shown here is derived from an EMBL/GenBank/DDBJ whole genome shotgun (WGS) entry which is preliminary data.</text>
</comment>
<dbReference type="Proteomes" id="UP000289738">
    <property type="component" value="Chromosome B10"/>
</dbReference>
<gene>
    <name evidence="1" type="ORF">Ahy_B10g104287</name>
    <name evidence="2" type="ORF">Ahy_B10g104303</name>
</gene>
<dbReference type="EMBL" id="SDMP01000020">
    <property type="protein sequence ID" value="RYQ84818.1"/>
    <property type="molecule type" value="Genomic_DNA"/>
</dbReference>
<accession>A0A444X575</accession>